<evidence type="ECO:0000256" key="1">
    <source>
        <dbReference type="ARBA" id="ARBA00001946"/>
    </source>
</evidence>
<dbReference type="Proteomes" id="UP000007305">
    <property type="component" value="Chromosome 10"/>
</dbReference>
<dbReference type="EnsemblPlants" id="Zm00001eb412190_T002">
    <property type="protein sequence ID" value="Zm00001eb412190_P002"/>
    <property type="gene ID" value="Zm00001eb412190"/>
</dbReference>
<keyword evidence="9" id="KW-0342">GTP-binding</keyword>
<comment type="pathway">
    <text evidence="2">Pyrimidine metabolism; UMP biosynthesis via salvage pathway; UMP from uracil: step 1/1.</text>
</comment>
<dbReference type="OrthoDB" id="106623at2759"/>
<keyword evidence="5" id="KW-0021">Allosteric enzyme</keyword>
<evidence type="ECO:0007829" key="13">
    <source>
        <dbReference type="PeptideAtlas" id="A0A804RB15"/>
    </source>
</evidence>
<evidence type="ECO:0000256" key="8">
    <source>
        <dbReference type="ARBA" id="ARBA00022741"/>
    </source>
</evidence>
<evidence type="ECO:0000256" key="3">
    <source>
        <dbReference type="ARBA" id="ARBA00009516"/>
    </source>
</evidence>
<dbReference type="EC" id="2.4.2.9" evidence="4"/>
<dbReference type="InterPro" id="IPR000836">
    <property type="entry name" value="PRTase_dom"/>
</dbReference>
<dbReference type="PANTHER" id="PTHR32315:SF4">
    <property type="entry name" value="URACIL PHOSPHORIBOSYLTRANSFERASE, CHLOROPLASTIC"/>
    <property type="match status" value="1"/>
</dbReference>
<dbReference type="GO" id="GO:0005525">
    <property type="term" value="F:GTP binding"/>
    <property type="evidence" value="ECO:0007669"/>
    <property type="project" value="UniProtKB-KW"/>
</dbReference>
<evidence type="ECO:0000256" key="4">
    <source>
        <dbReference type="ARBA" id="ARBA00011894"/>
    </source>
</evidence>
<dbReference type="NCBIfam" id="NF001097">
    <property type="entry name" value="PRK00129.1"/>
    <property type="match status" value="1"/>
</dbReference>
<dbReference type="AlphaFoldDB" id="A0A804RB15"/>
<proteinExistence type="evidence at protein level"/>
<organism evidence="11 12">
    <name type="scientific">Zea mays</name>
    <name type="common">Maize</name>
    <dbReference type="NCBI Taxonomy" id="4577"/>
    <lineage>
        <taxon>Eukaryota</taxon>
        <taxon>Viridiplantae</taxon>
        <taxon>Streptophyta</taxon>
        <taxon>Embryophyta</taxon>
        <taxon>Tracheophyta</taxon>
        <taxon>Spermatophyta</taxon>
        <taxon>Magnoliopsida</taxon>
        <taxon>Liliopsida</taxon>
        <taxon>Poales</taxon>
        <taxon>Poaceae</taxon>
        <taxon>PACMAD clade</taxon>
        <taxon>Panicoideae</taxon>
        <taxon>Andropogonodae</taxon>
        <taxon>Andropogoneae</taxon>
        <taxon>Tripsacinae</taxon>
        <taxon>Zea</taxon>
    </lineage>
</organism>
<dbReference type="InterPro" id="IPR050054">
    <property type="entry name" value="UPRTase/APRTase"/>
</dbReference>
<evidence type="ECO:0000259" key="10">
    <source>
        <dbReference type="Pfam" id="PF14681"/>
    </source>
</evidence>
<keyword evidence="6" id="KW-0328">Glycosyltransferase</keyword>
<dbReference type="GeneID" id="100286008"/>
<reference evidence="11" key="3">
    <citation type="submission" date="2021-05" db="UniProtKB">
        <authorList>
            <consortium name="EnsemblPlants"/>
        </authorList>
    </citation>
    <scope>IDENTIFICATION</scope>
    <source>
        <strain evidence="11">cv. B73</strain>
    </source>
</reference>
<accession>A0A804RB15</accession>
<gene>
    <name evidence="11" type="primary">LOC100286008</name>
</gene>
<feature type="domain" description="Phosphoribosyltransferase" evidence="10">
    <location>
        <begin position="22"/>
        <end position="177"/>
    </location>
</feature>
<keyword evidence="7" id="KW-0808">Transferase</keyword>
<evidence type="ECO:0000256" key="7">
    <source>
        <dbReference type="ARBA" id="ARBA00022679"/>
    </source>
</evidence>
<dbReference type="PANTHER" id="PTHR32315">
    <property type="entry name" value="ADENINE PHOSPHORIBOSYLTRANSFERASE"/>
    <property type="match status" value="1"/>
</dbReference>
<keyword evidence="12" id="KW-1185">Reference proteome</keyword>
<dbReference type="Gene3D" id="3.40.50.2020">
    <property type="match status" value="1"/>
</dbReference>
<dbReference type="CDD" id="cd06223">
    <property type="entry name" value="PRTases_typeI"/>
    <property type="match status" value="1"/>
</dbReference>
<keyword evidence="8" id="KW-0547">Nucleotide-binding</keyword>
<evidence type="ECO:0000256" key="6">
    <source>
        <dbReference type="ARBA" id="ARBA00022676"/>
    </source>
</evidence>
<comment type="cofactor">
    <cofactor evidence="1">
        <name>Mg(2+)</name>
        <dbReference type="ChEBI" id="CHEBI:18420"/>
    </cofactor>
</comment>
<dbReference type="Pfam" id="PF14681">
    <property type="entry name" value="UPRTase"/>
    <property type="match status" value="1"/>
</dbReference>
<evidence type="ECO:0000256" key="2">
    <source>
        <dbReference type="ARBA" id="ARBA00005180"/>
    </source>
</evidence>
<evidence type="ECO:0000313" key="11">
    <source>
        <dbReference type="EnsemblPlants" id="Zm00001eb412190_P002"/>
    </source>
</evidence>
<sequence>MENCNNGQAAAVSMDDFKVVVPVHPLISHWVSVLRDRSTPSHAFRSAMGELGRLLIYEATRDWLPTVTRQIQSPVGTEVVESVSEMEPIMIVPILRAGLALADLATSILPSTRTFHLGMARDETTLMASVYLNKLPDRFPKGCKILIVDPMLATGGTVTAAVDLVMERGAEISQIKISLVCRYQLLLPLLPSRSSIKDSQGFVCIQEPWIKL</sequence>
<protein>
    <recommendedName>
        <fullName evidence="4">uracil phosphoribosyltransferase</fullName>
        <ecNumber evidence="4">2.4.2.9</ecNumber>
    </recommendedName>
</protein>
<evidence type="ECO:0000256" key="9">
    <source>
        <dbReference type="ARBA" id="ARBA00023134"/>
    </source>
</evidence>
<reference evidence="12" key="1">
    <citation type="journal article" date="2009" name="Science">
        <title>The B73 maize genome: complexity, diversity, and dynamics.</title>
        <authorList>
            <person name="Schnable P.S."/>
            <person name="Ware D."/>
            <person name="Fulton R.S."/>
            <person name="Stein J.C."/>
            <person name="Wei F."/>
            <person name="Pasternak S."/>
            <person name="Liang C."/>
            <person name="Zhang J."/>
            <person name="Fulton L."/>
            <person name="Graves T.A."/>
            <person name="Minx P."/>
            <person name="Reily A.D."/>
            <person name="Courtney L."/>
            <person name="Kruchowski S.S."/>
            <person name="Tomlinson C."/>
            <person name="Strong C."/>
            <person name="Delehaunty K."/>
            <person name="Fronick C."/>
            <person name="Courtney B."/>
            <person name="Rock S.M."/>
            <person name="Belter E."/>
            <person name="Du F."/>
            <person name="Kim K."/>
            <person name="Abbott R.M."/>
            <person name="Cotton M."/>
            <person name="Levy A."/>
            <person name="Marchetto P."/>
            <person name="Ochoa K."/>
            <person name="Jackson S.M."/>
            <person name="Gillam B."/>
            <person name="Chen W."/>
            <person name="Yan L."/>
            <person name="Higginbotham J."/>
            <person name="Cardenas M."/>
            <person name="Waligorski J."/>
            <person name="Applebaum E."/>
            <person name="Phelps L."/>
            <person name="Falcone J."/>
            <person name="Kanchi K."/>
            <person name="Thane T."/>
            <person name="Scimone A."/>
            <person name="Thane N."/>
            <person name="Henke J."/>
            <person name="Wang T."/>
            <person name="Ruppert J."/>
            <person name="Shah N."/>
            <person name="Rotter K."/>
            <person name="Hodges J."/>
            <person name="Ingenthron E."/>
            <person name="Cordes M."/>
            <person name="Kohlberg S."/>
            <person name="Sgro J."/>
            <person name="Delgado B."/>
            <person name="Mead K."/>
            <person name="Chinwalla A."/>
            <person name="Leonard S."/>
            <person name="Crouse K."/>
            <person name="Collura K."/>
            <person name="Kudrna D."/>
            <person name="Currie J."/>
            <person name="He R."/>
            <person name="Angelova A."/>
            <person name="Rajasekar S."/>
            <person name="Mueller T."/>
            <person name="Lomeli R."/>
            <person name="Scara G."/>
            <person name="Ko A."/>
            <person name="Delaney K."/>
            <person name="Wissotski M."/>
            <person name="Lopez G."/>
            <person name="Campos D."/>
            <person name="Braidotti M."/>
            <person name="Ashley E."/>
            <person name="Golser W."/>
            <person name="Kim H."/>
            <person name="Lee S."/>
            <person name="Lin J."/>
            <person name="Dujmic Z."/>
            <person name="Kim W."/>
            <person name="Talag J."/>
            <person name="Zuccolo A."/>
            <person name="Fan C."/>
            <person name="Sebastian A."/>
            <person name="Kramer M."/>
            <person name="Spiegel L."/>
            <person name="Nascimento L."/>
            <person name="Zutavern T."/>
            <person name="Miller B."/>
            <person name="Ambroise C."/>
            <person name="Muller S."/>
            <person name="Spooner W."/>
            <person name="Narechania A."/>
            <person name="Ren L."/>
            <person name="Wei S."/>
            <person name="Kumari S."/>
            <person name="Faga B."/>
            <person name="Levy M.J."/>
            <person name="McMahan L."/>
            <person name="Van Buren P."/>
            <person name="Vaughn M.W."/>
            <person name="Ying K."/>
            <person name="Yeh C.-T."/>
            <person name="Emrich S.J."/>
            <person name="Jia Y."/>
            <person name="Kalyanaraman A."/>
            <person name="Hsia A.-P."/>
            <person name="Barbazuk W.B."/>
            <person name="Baucom R.S."/>
            <person name="Brutnell T.P."/>
            <person name="Carpita N.C."/>
            <person name="Chaparro C."/>
            <person name="Chia J.-M."/>
            <person name="Deragon J.-M."/>
            <person name="Estill J.C."/>
            <person name="Fu Y."/>
            <person name="Jeddeloh J.A."/>
            <person name="Han Y."/>
            <person name="Lee H."/>
            <person name="Li P."/>
            <person name="Lisch D.R."/>
            <person name="Liu S."/>
            <person name="Liu Z."/>
            <person name="Nagel D.H."/>
            <person name="McCann M.C."/>
            <person name="SanMiguel P."/>
            <person name="Myers A.M."/>
            <person name="Nettleton D."/>
            <person name="Nguyen J."/>
            <person name="Penning B.W."/>
            <person name="Ponnala L."/>
            <person name="Schneider K.L."/>
            <person name="Schwartz D.C."/>
            <person name="Sharma A."/>
            <person name="Soderlund C."/>
            <person name="Springer N.M."/>
            <person name="Sun Q."/>
            <person name="Wang H."/>
            <person name="Waterman M."/>
            <person name="Westerman R."/>
            <person name="Wolfgruber T.K."/>
            <person name="Yang L."/>
            <person name="Yu Y."/>
            <person name="Zhang L."/>
            <person name="Zhou S."/>
            <person name="Zhu Q."/>
            <person name="Bennetzen J.L."/>
            <person name="Dawe R.K."/>
            <person name="Jiang J."/>
            <person name="Jiang N."/>
            <person name="Presting G.G."/>
            <person name="Wessler S.R."/>
            <person name="Aluru S."/>
            <person name="Martienssen R.A."/>
            <person name="Clifton S.W."/>
            <person name="McCombie W.R."/>
            <person name="Wing R.A."/>
            <person name="Wilson R.K."/>
        </authorList>
    </citation>
    <scope>NUCLEOTIDE SEQUENCE [LARGE SCALE GENOMIC DNA]</scope>
    <source>
        <strain evidence="12">cv. B73</strain>
    </source>
</reference>
<dbReference type="GO" id="GO:0004845">
    <property type="term" value="F:uracil phosphoribosyltransferase activity"/>
    <property type="evidence" value="ECO:0007669"/>
    <property type="project" value="UniProtKB-EC"/>
</dbReference>
<evidence type="ECO:0000256" key="5">
    <source>
        <dbReference type="ARBA" id="ARBA00022533"/>
    </source>
</evidence>
<dbReference type="SUPFAM" id="SSF53271">
    <property type="entry name" value="PRTase-like"/>
    <property type="match status" value="1"/>
</dbReference>
<dbReference type="Gramene" id="Zm00001eb412190_T002">
    <property type="protein sequence ID" value="Zm00001eb412190_P002"/>
    <property type="gene ID" value="Zm00001eb412190"/>
</dbReference>
<reference evidence="11" key="2">
    <citation type="submission" date="2019-07" db="EMBL/GenBank/DDBJ databases">
        <authorList>
            <person name="Seetharam A."/>
            <person name="Woodhouse M."/>
            <person name="Cannon E."/>
        </authorList>
    </citation>
    <scope>NUCLEOTIDE SEQUENCE [LARGE SCALE GENOMIC DNA]</scope>
    <source>
        <strain evidence="11">cv. B73</strain>
    </source>
</reference>
<keyword evidence="13" id="KW-1267">Proteomics identification</keyword>
<dbReference type="InterPro" id="IPR029057">
    <property type="entry name" value="PRTase-like"/>
</dbReference>
<dbReference type="RefSeq" id="XP_020400705.1">
    <property type="nucleotide sequence ID" value="XM_020545116.2"/>
</dbReference>
<comment type="similarity">
    <text evidence="3">Belongs to the UPRTase family.</text>
</comment>
<name>A0A804RB15_MAIZE</name>
<evidence type="ECO:0000313" key="12">
    <source>
        <dbReference type="Proteomes" id="UP000007305"/>
    </source>
</evidence>